<dbReference type="AlphaFoldDB" id="A0A0K2UAH9"/>
<accession>A0A0K2UAH9</accession>
<protein>
    <submittedName>
        <fullName evidence="1">Uncharacterized protein</fullName>
    </submittedName>
</protein>
<reference evidence="1" key="1">
    <citation type="submission" date="2014-05" db="EMBL/GenBank/DDBJ databases">
        <authorList>
            <person name="Chronopoulou M."/>
        </authorList>
    </citation>
    <scope>NUCLEOTIDE SEQUENCE</scope>
    <source>
        <tissue evidence="1">Whole organism</tissue>
    </source>
</reference>
<organism evidence="1">
    <name type="scientific">Lepeophtheirus salmonis</name>
    <name type="common">Salmon louse</name>
    <name type="synonym">Caligus salmonis</name>
    <dbReference type="NCBI Taxonomy" id="72036"/>
    <lineage>
        <taxon>Eukaryota</taxon>
        <taxon>Metazoa</taxon>
        <taxon>Ecdysozoa</taxon>
        <taxon>Arthropoda</taxon>
        <taxon>Crustacea</taxon>
        <taxon>Multicrustacea</taxon>
        <taxon>Hexanauplia</taxon>
        <taxon>Copepoda</taxon>
        <taxon>Siphonostomatoida</taxon>
        <taxon>Caligidae</taxon>
        <taxon>Lepeophtheirus</taxon>
    </lineage>
</organism>
<evidence type="ECO:0000313" key="1">
    <source>
        <dbReference type="EMBL" id="CDW35244.1"/>
    </source>
</evidence>
<dbReference type="EMBL" id="HACA01017883">
    <property type="protein sequence ID" value="CDW35244.1"/>
    <property type="molecule type" value="Transcribed_RNA"/>
</dbReference>
<name>A0A0K2UAH9_LEPSM</name>
<proteinExistence type="predicted"/>
<sequence length="30" mass="3567">MCITGFYQFFAFNERSHKITNEFEATTVSF</sequence>